<organism evidence="4 5">
    <name type="scientific">Drosophila willistoni</name>
    <name type="common">Fruit fly</name>
    <dbReference type="NCBI Taxonomy" id="7260"/>
    <lineage>
        <taxon>Eukaryota</taxon>
        <taxon>Metazoa</taxon>
        <taxon>Ecdysozoa</taxon>
        <taxon>Arthropoda</taxon>
        <taxon>Hexapoda</taxon>
        <taxon>Insecta</taxon>
        <taxon>Pterygota</taxon>
        <taxon>Neoptera</taxon>
        <taxon>Endopterygota</taxon>
        <taxon>Diptera</taxon>
        <taxon>Brachycera</taxon>
        <taxon>Muscomorpha</taxon>
        <taxon>Ephydroidea</taxon>
        <taxon>Drosophilidae</taxon>
        <taxon>Drosophila</taxon>
        <taxon>Sophophora</taxon>
    </lineage>
</organism>
<feature type="domain" description="Single" evidence="3">
    <location>
        <begin position="20"/>
        <end position="84"/>
    </location>
</feature>
<comment type="subcellular location">
    <subcellularLocation>
        <location evidence="1">Secreted</location>
    </subcellularLocation>
</comment>
<dbReference type="InParanoid" id="A0A0Q9X0L9"/>
<keyword evidence="2" id="KW-0964">Secreted</keyword>
<evidence type="ECO:0000256" key="2">
    <source>
        <dbReference type="ARBA" id="ARBA00022525"/>
    </source>
</evidence>
<name>A0A0Q9X0L9_DROWI</name>
<dbReference type="GO" id="GO:0005576">
    <property type="term" value="C:extracellular region"/>
    <property type="evidence" value="ECO:0007669"/>
    <property type="project" value="UniProtKB-SubCell"/>
</dbReference>
<evidence type="ECO:0000313" key="4">
    <source>
        <dbReference type="EMBL" id="KRF98261.1"/>
    </source>
</evidence>
<keyword evidence="5" id="KW-1185">Reference proteome</keyword>
<evidence type="ECO:0000259" key="3">
    <source>
        <dbReference type="SMART" id="SM01318"/>
    </source>
</evidence>
<protein>
    <recommendedName>
        <fullName evidence="3">Single domain-containing protein</fullName>
    </recommendedName>
</protein>
<gene>
    <name evidence="4" type="primary">Dwil\GK27186</name>
    <name evidence="4" type="ORF">Dwil_GK27186</name>
</gene>
<dbReference type="AlphaFoldDB" id="A0A0Q9X0L9"/>
<dbReference type="OrthoDB" id="7844575at2759"/>
<dbReference type="Pfam" id="PF15430">
    <property type="entry name" value="SVWC"/>
    <property type="match status" value="1"/>
</dbReference>
<evidence type="ECO:0000256" key="1">
    <source>
        <dbReference type="ARBA" id="ARBA00004613"/>
    </source>
</evidence>
<accession>A0A0Q9X0L9</accession>
<sequence length="93" mass="10424">MRVKYPGQCYPVHVRIGAKKKYDLIALKPGEEANDPNTCGTTVCMNSMGLAYVYYCPRTLPSSACDDDKALNTMVKFPECCWNCSKSKDCKEK</sequence>
<dbReference type="Proteomes" id="UP000007798">
    <property type="component" value="Unassembled WGS sequence"/>
</dbReference>
<proteinExistence type="predicted"/>
<dbReference type="InterPro" id="IPR029277">
    <property type="entry name" value="SVWC_dom"/>
</dbReference>
<evidence type="ECO:0000313" key="5">
    <source>
        <dbReference type="Proteomes" id="UP000007798"/>
    </source>
</evidence>
<dbReference type="SMART" id="SM01318">
    <property type="entry name" value="SVWC"/>
    <property type="match status" value="1"/>
</dbReference>
<reference evidence="4 5" key="1">
    <citation type="journal article" date="2007" name="Nature">
        <title>Evolution of genes and genomes on the Drosophila phylogeny.</title>
        <authorList>
            <consortium name="Drosophila 12 Genomes Consortium"/>
            <person name="Clark A.G."/>
            <person name="Eisen M.B."/>
            <person name="Smith D.R."/>
            <person name="Bergman C.M."/>
            <person name="Oliver B."/>
            <person name="Markow T.A."/>
            <person name="Kaufman T.C."/>
            <person name="Kellis M."/>
            <person name="Gelbart W."/>
            <person name="Iyer V.N."/>
            <person name="Pollard D.A."/>
            <person name="Sackton T.B."/>
            <person name="Larracuente A.M."/>
            <person name="Singh N.D."/>
            <person name="Abad J.P."/>
            <person name="Abt D.N."/>
            <person name="Adryan B."/>
            <person name="Aguade M."/>
            <person name="Akashi H."/>
            <person name="Anderson W.W."/>
            <person name="Aquadro C.F."/>
            <person name="Ardell D.H."/>
            <person name="Arguello R."/>
            <person name="Artieri C.G."/>
            <person name="Barbash D.A."/>
            <person name="Barker D."/>
            <person name="Barsanti P."/>
            <person name="Batterham P."/>
            <person name="Batzoglou S."/>
            <person name="Begun D."/>
            <person name="Bhutkar A."/>
            <person name="Blanco E."/>
            <person name="Bosak S.A."/>
            <person name="Bradley R.K."/>
            <person name="Brand A.D."/>
            <person name="Brent M.R."/>
            <person name="Brooks A.N."/>
            <person name="Brown R.H."/>
            <person name="Butlin R.K."/>
            <person name="Caggese C."/>
            <person name="Calvi B.R."/>
            <person name="Bernardo de Carvalho A."/>
            <person name="Caspi A."/>
            <person name="Castrezana S."/>
            <person name="Celniker S.E."/>
            <person name="Chang J.L."/>
            <person name="Chapple C."/>
            <person name="Chatterji S."/>
            <person name="Chinwalla A."/>
            <person name="Civetta A."/>
            <person name="Clifton S.W."/>
            <person name="Comeron J.M."/>
            <person name="Costello J.C."/>
            <person name="Coyne J.A."/>
            <person name="Daub J."/>
            <person name="David R.G."/>
            <person name="Delcher A.L."/>
            <person name="Delehaunty K."/>
            <person name="Do C.B."/>
            <person name="Ebling H."/>
            <person name="Edwards K."/>
            <person name="Eickbush T."/>
            <person name="Evans J.D."/>
            <person name="Filipski A."/>
            <person name="Findeiss S."/>
            <person name="Freyhult E."/>
            <person name="Fulton L."/>
            <person name="Fulton R."/>
            <person name="Garcia A.C."/>
            <person name="Gardiner A."/>
            <person name="Garfield D.A."/>
            <person name="Garvin B.E."/>
            <person name="Gibson G."/>
            <person name="Gilbert D."/>
            <person name="Gnerre S."/>
            <person name="Godfrey J."/>
            <person name="Good R."/>
            <person name="Gotea V."/>
            <person name="Gravely B."/>
            <person name="Greenberg A.J."/>
            <person name="Griffiths-Jones S."/>
            <person name="Gross S."/>
            <person name="Guigo R."/>
            <person name="Gustafson E.A."/>
            <person name="Haerty W."/>
            <person name="Hahn M.W."/>
            <person name="Halligan D.L."/>
            <person name="Halpern A.L."/>
            <person name="Halter G.M."/>
            <person name="Han M.V."/>
            <person name="Heger A."/>
            <person name="Hillier L."/>
            <person name="Hinrichs A.S."/>
            <person name="Holmes I."/>
            <person name="Hoskins R.A."/>
            <person name="Hubisz M.J."/>
            <person name="Hultmark D."/>
            <person name="Huntley M.A."/>
            <person name="Jaffe D.B."/>
            <person name="Jagadeeshan S."/>
            <person name="Jeck W.R."/>
            <person name="Johnson J."/>
            <person name="Jones C.D."/>
            <person name="Jordan W.C."/>
            <person name="Karpen G.H."/>
            <person name="Kataoka E."/>
            <person name="Keightley P.D."/>
            <person name="Kheradpour P."/>
            <person name="Kirkness E.F."/>
            <person name="Koerich L.B."/>
            <person name="Kristiansen K."/>
            <person name="Kudrna D."/>
            <person name="Kulathinal R.J."/>
            <person name="Kumar S."/>
            <person name="Kwok R."/>
            <person name="Lander E."/>
            <person name="Langley C.H."/>
            <person name="Lapoint R."/>
            <person name="Lazzaro B.P."/>
            <person name="Lee S.J."/>
            <person name="Levesque L."/>
            <person name="Li R."/>
            <person name="Lin C.F."/>
            <person name="Lin M.F."/>
            <person name="Lindblad-Toh K."/>
            <person name="Llopart A."/>
            <person name="Long M."/>
            <person name="Low L."/>
            <person name="Lozovsky E."/>
            <person name="Lu J."/>
            <person name="Luo M."/>
            <person name="Machado C.A."/>
            <person name="Makalowski W."/>
            <person name="Marzo M."/>
            <person name="Matsuda M."/>
            <person name="Matzkin L."/>
            <person name="McAllister B."/>
            <person name="McBride C.S."/>
            <person name="McKernan B."/>
            <person name="McKernan K."/>
            <person name="Mendez-Lago M."/>
            <person name="Minx P."/>
            <person name="Mollenhauer M.U."/>
            <person name="Montooth K."/>
            <person name="Mount S.M."/>
            <person name="Mu X."/>
            <person name="Myers E."/>
            <person name="Negre B."/>
            <person name="Newfeld S."/>
            <person name="Nielsen R."/>
            <person name="Noor M.A."/>
            <person name="O'Grady P."/>
            <person name="Pachter L."/>
            <person name="Papaceit M."/>
            <person name="Parisi M.J."/>
            <person name="Parisi M."/>
            <person name="Parts L."/>
            <person name="Pedersen J.S."/>
            <person name="Pesole G."/>
            <person name="Phillippy A.M."/>
            <person name="Ponting C.P."/>
            <person name="Pop M."/>
            <person name="Porcelli D."/>
            <person name="Powell J.R."/>
            <person name="Prohaska S."/>
            <person name="Pruitt K."/>
            <person name="Puig M."/>
            <person name="Quesneville H."/>
            <person name="Ram K.R."/>
            <person name="Rand D."/>
            <person name="Rasmussen M.D."/>
            <person name="Reed L.K."/>
            <person name="Reenan R."/>
            <person name="Reily A."/>
            <person name="Remington K.A."/>
            <person name="Rieger T.T."/>
            <person name="Ritchie M.G."/>
            <person name="Robin C."/>
            <person name="Rogers Y.H."/>
            <person name="Rohde C."/>
            <person name="Rozas J."/>
            <person name="Rubenfield M.J."/>
            <person name="Ruiz A."/>
            <person name="Russo S."/>
            <person name="Salzberg S.L."/>
            <person name="Sanchez-Gracia A."/>
            <person name="Saranga D.J."/>
            <person name="Sato H."/>
            <person name="Schaeffer S.W."/>
            <person name="Schatz M.C."/>
            <person name="Schlenke T."/>
            <person name="Schwartz R."/>
            <person name="Segarra C."/>
            <person name="Singh R.S."/>
            <person name="Sirot L."/>
            <person name="Sirota M."/>
            <person name="Sisneros N.B."/>
            <person name="Smith C.D."/>
            <person name="Smith T.F."/>
            <person name="Spieth J."/>
            <person name="Stage D.E."/>
            <person name="Stark A."/>
            <person name="Stephan W."/>
            <person name="Strausberg R.L."/>
            <person name="Strempel S."/>
            <person name="Sturgill D."/>
            <person name="Sutton G."/>
            <person name="Sutton G.G."/>
            <person name="Tao W."/>
            <person name="Teichmann S."/>
            <person name="Tobari Y.N."/>
            <person name="Tomimura Y."/>
            <person name="Tsolas J.M."/>
            <person name="Valente V.L."/>
            <person name="Venter E."/>
            <person name="Venter J.C."/>
            <person name="Vicario S."/>
            <person name="Vieira F.G."/>
            <person name="Vilella A.J."/>
            <person name="Villasante A."/>
            <person name="Walenz B."/>
            <person name="Wang J."/>
            <person name="Wasserman M."/>
            <person name="Watts T."/>
            <person name="Wilson D."/>
            <person name="Wilson R.K."/>
            <person name="Wing R.A."/>
            <person name="Wolfner M.F."/>
            <person name="Wong A."/>
            <person name="Wong G.K."/>
            <person name="Wu C.I."/>
            <person name="Wu G."/>
            <person name="Yamamoto D."/>
            <person name="Yang H.P."/>
            <person name="Yang S.P."/>
            <person name="Yorke J.A."/>
            <person name="Yoshida K."/>
            <person name="Zdobnov E."/>
            <person name="Zhang P."/>
            <person name="Zhang Y."/>
            <person name="Zimin A.V."/>
            <person name="Baldwin J."/>
            <person name="Abdouelleil A."/>
            <person name="Abdulkadir J."/>
            <person name="Abebe A."/>
            <person name="Abera B."/>
            <person name="Abreu J."/>
            <person name="Acer S.C."/>
            <person name="Aftuck L."/>
            <person name="Alexander A."/>
            <person name="An P."/>
            <person name="Anderson E."/>
            <person name="Anderson S."/>
            <person name="Arachi H."/>
            <person name="Azer M."/>
            <person name="Bachantsang P."/>
            <person name="Barry A."/>
            <person name="Bayul T."/>
            <person name="Berlin A."/>
            <person name="Bessette D."/>
            <person name="Bloom T."/>
            <person name="Blye J."/>
            <person name="Boguslavskiy L."/>
            <person name="Bonnet C."/>
            <person name="Boukhgalter B."/>
            <person name="Bourzgui I."/>
            <person name="Brown A."/>
            <person name="Cahill P."/>
            <person name="Channer S."/>
            <person name="Cheshatsang Y."/>
            <person name="Chuda L."/>
            <person name="Citroen M."/>
            <person name="Collymore A."/>
            <person name="Cooke P."/>
            <person name="Costello M."/>
            <person name="D'Aco K."/>
            <person name="Daza R."/>
            <person name="De Haan G."/>
            <person name="DeGray S."/>
            <person name="DeMaso C."/>
            <person name="Dhargay N."/>
            <person name="Dooley K."/>
            <person name="Dooley E."/>
            <person name="Doricent M."/>
            <person name="Dorje P."/>
            <person name="Dorjee K."/>
            <person name="Dupes A."/>
            <person name="Elong R."/>
            <person name="Falk J."/>
            <person name="Farina A."/>
            <person name="Faro S."/>
            <person name="Ferguson D."/>
            <person name="Fisher S."/>
            <person name="Foley C.D."/>
            <person name="Franke A."/>
            <person name="Friedrich D."/>
            <person name="Gadbois L."/>
            <person name="Gearin G."/>
            <person name="Gearin C.R."/>
            <person name="Giannoukos G."/>
            <person name="Goode T."/>
            <person name="Graham J."/>
            <person name="Grandbois E."/>
            <person name="Grewal S."/>
            <person name="Gyaltsen K."/>
            <person name="Hafez N."/>
            <person name="Hagos B."/>
            <person name="Hall J."/>
            <person name="Henson C."/>
            <person name="Hollinger A."/>
            <person name="Honan T."/>
            <person name="Huard M.D."/>
            <person name="Hughes L."/>
            <person name="Hurhula B."/>
            <person name="Husby M.E."/>
            <person name="Kamat A."/>
            <person name="Kanga B."/>
            <person name="Kashin S."/>
            <person name="Khazanovich D."/>
            <person name="Kisner P."/>
            <person name="Lance K."/>
            <person name="Lara M."/>
            <person name="Lee W."/>
            <person name="Lennon N."/>
            <person name="Letendre F."/>
            <person name="LeVine R."/>
            <person name="Lipovsky A."/>
            <person name="Liu X."/>
            <person name="Liu J."/>
            <person name="Liu S."/>
            <person name="Lokyitsang T."/>
            <person name="Lokyitsang Y."/>
            <person name="Lubonja R."/>
            <person name="Lui A."/>
            <person name="MacDonald P."/>
            <person name="Magnisalis V."/>
            <person name="Maru K."/>
            <person name="Matthews C."/>
            <person name="McCusker W."/>
            <person name="McDonough S."/>
            <person name="Mehta T."/>
            <person name="Meldrim J."/>
            <person name="Meneus L."/>
            <person name="Mihai O."/>
            <person name="Mihalev A."/>
            <person name="Mihova T."/>
            <person name="Mittelman R."/>
            <person name="Mlenga V."/>
            <person name="Montmayeur A."/>
            <person name="Mulrain L."/>
            <person name="Navidi A."/>
            <person name="Naylor J."/>
            <person name="Negash T."/>
            <person name="Nguyen T."/>
            <person name="Nguyen N."/>
            <person name="Nicol R."/>
            <person name="Norbu C."/>
            <person name="Norbu N."/>
            <person name="Novod N."/>
            <person name="O'Neill B."/>
            <person name="Osman S."/>
            <person name="Markiewicz E."/>
            <person name="Oyono O.L."/>
            <person name="Patti C."/>
            <person name="Phunkhang P."/>
            <person name="Pierre F."/>
            <person name="Priest M."/>
            <person name="Raghuraman S."/>
            <person name="Rege F."/>
            <person name="Reyes R."/>
            <person name="Rise C."/>
            <person name="Rogov P."/>
            <person name="Ross K."/>
            <person name="Ryan E."/>
            <person name="Settipalli S."/>
            <person name="Shea T."/>
            <person name="Sherpa N."/>
            <person name="Shi L."/>
            <person name="Shih D."/>
            <person name="Sparrow T."/>
            <person name="Spaulding J."/>
            <person name="Stalker J."/>
            <person name="Stange-Thomann N."/>
            <person name="Stavropoulos S."/>
            <person name="Stone C."/>
            <person name="Strader C."/>
            <person name="Tesfaye S."/>
            <person name="Thomson T."/>
            <person name="Thoulutsang Y."/>
            <person name="Thoulutsang D."/>
            <person name="Topham K."/>
            <person name="Topping I."/>
            <person name="Tsamla T."/>
            <person name="Vassiliev H."/>
            <person name="Vo A."/>
            <person name="Wangchuk T."/>
            <person name="Wangdi T."/>
            <person name="Weiand M."/>
            <person name="Wilkinson J."/>
            <person name="Wilson A."/>
            <person name="Yadav S."/>
            <person name="Young G."/>
            <person name="Yu Q."/>
            <person name="Zembek L."/>
            <person name="Zhong D."/>
            <person name="Zimmer A."/>
            <person name="Zwirko Z."/>
            <person name="Jaffe D.B."/>
            <person name="Alvarez P."/>
            <person name="Brockman W."/>
            <person name="Butler J."/>
            <person name="Chin C."/>
            <person name="Gnerre S."/>
            <person name="Grabherr M."/>
            <person name="Kleber M."/>
            <person name="Mauceli E."/>
            <person name="MacCallum I."/>
        </authorList>
    </citation>
    <scope>NUCLEOTIDE SEQUENCE [LARGE SCALE GENOMIC DNA]</scope>
    <source>
        <strain evidence="5">Tucson 14030-0811.24</strain>
    </source>
</reference>
<dbReference type="EMBL" id="CH963852">
    <property type="protein sequence ID" value="KRF98261.1"/>
    <property type="molecule type" value="Genomic_DNA"/>
</dbReference>